<dbReference type="RefSeq" id="WP_131595816.1">
    <property type="nucleotide sequence ID" value="NZ_SJSL01000002.1"/>
</dbReference>
<organism evidence="2 3">
    <name type="scientific">Pedobacter psychroterrae</name>
    <dbReference type="NCBI Taxonomy" id="2530453"/>
    <lineage>
        <taxon>Bacteria</taxon>
        <taxon>Pseudomonadati</taxon>
        <taxon>Bacteroidota</taxon>
        <taxon>Sphingobacteriia</taxon>
        <taxon>Sphingobacteriales</taxon>
        <taxon>Sphingobacteriaceae</taxon>
        <taxon>Pedobacter</taxon>
    </lineage>
</organism>
<feature type="compositionally biased region" description="Basic and acidic residues" evidence="1">
    <location>
        <begin position="55"/>
        <end position="64"/>
    </location>
</feature>
<evidence type="ECO:0000313" key="3">
    <source>
        <dbReference type="Proteomes" id="UP000293347"/>
    </source>
</evidence>
<dbReference type="OrthoDB" id="772967at2"/>
<proteinExistence type="predicted"/>
<dbReference type="EMBL" id="SJSL01000002">
    <property type="protein sequence ID" value="TCD01123.1"/>
    <property type="molecule type" value="Genomic_DNA"/>
</dbReference>
<evidence type="ECO:0000256" key="1">
    <source>
        <dbReference type="SAM" id="MobiDB-lite"/>
    </source>
</evidence>
<name>A0A4R0NNA9_9SPHI</name>
<dbReference type="AlphaFoldDB" id="A0A4R0NNA9"/>
<protein>
    <submittedName>
        <fullName evidence="2">Uncharacterized protein</fullName>
    </submittedName>
</protein>
<keyword evidence="3" id="KW-1185">Reference proteome</keyword>
<comment type="caution">
    <text evidence="2">The sequence shown here is derived from an EMBL/GenBank/DDBJ whole genome shotgun (WGS) entry which is preliminary data.</text>
</comment>
<gene>
    <name evidence="2" type="ORF">EZ437_10160</name>
</gene>
<dbReference type="Proteomes" id="UP000293347">
    <property type="component" value="Unassembled WGS sequence"/>
</dbReference>
<reference evidence="2 3" key="1">
    <citation type="submission" date="2019-02" db="EMBL/GenBank/DDBJ databases">
        <title>Pedobacter sp. RP-1-14 sp. nov., isolated from Arctic soil.</title>
        <authorList>
            <person name="Dahal R.H."/>
        </authorList>
    </citation>
    <scope>NUCLEOTIDE SEQUENCE [LARGE SCALE GENOMIC DNA]</scope>
    <source>
        <strain evidence="2 3">RP-1-14</strain>
    </source>
</reference>
<evidence type="ECO:0000313" key="2">
    <source>
        <dbReference type="EMBL" id="TCD01123.1"/>
    </source>
</evidence>
<sequence>MYHCTMMLKKQFLLFLLIGVFSLHLAHQLLPHHHHQEEVVAAHSHGAGTKHHHHHEDSGTEKQDQQQNWLDELLSFIHHGQTDNPVQSGSQLKADFCKVITIIPSVFDYLPEFSIPDYQLILPGYAPPEQQSTEHVILFKSRRGPPEIA</sequence>
<feature type="region of interest" description="Disordered" evidence="1">
    <location>
        <begin position="39"/>
        <end position="64"/>
    </location>
</feature>
<accession>A0A4R0NNA9</accession>